<proteinExistence type="predicted"/>
<gene>
    <name evidence="3" type="ORF">BJ095_102241</name>
</gene>
<comment type="caution">
    <text evidence="3">The sequence shown here is derived from an EMBL/GenBank/DDBJ whole genome shotgun (WGS) entry which is preliminary data.</text>
</comment>
<sequence>MHIQIVLFDGFDLLDAIAPYEVFTAAAMYTNEAITVRLVSAEGARMVPSGVNDLKIQASEKLDLNCKGIILVPGASGSVDGNGPDSVPVKLKNATETELSNLLKEALQKPDILLSTVCGGSLILAMDGLLEGRHAVTHHMGMGLLSATNAIPIQARIVDDGDLVTGGGVTSGLDVALYLVERELGPRIAHEVEKLFEYERRGTVWKAEGSVPKEAHQEVPEEESSNASMVQTDRIVDVLGKWDTTIATPIGKLSVLLDLASADGRIVGTATQGNEIVPLNHPVQEGNQLKWSMKVTKPMRLTLKFTVYVDGNNMTGEAKAGMLPASKLSGHRLL</sequence>
<dbReference type="PANTHER" id="PTHR43130">
    <property type="entry name" value="ARAC-FAMILY TRANSCRIPTIONAL REGULATOR"/>
    <property type="match status" value="1"/>
</dbReference>
<evidence type="ECO:0000256" key="1">
    <source>
        <dbReference type="SAM" id="MobiDB-lite"/>
    </source>
</evidence>
<dbReference type="CDD" id="cd03139">
    <property type="entry name" value="GATase1_PfpI_2"/>
    <property type="match status" value="1"/>
</dbReference>
<dbReference type="InterPro" id="IPR029062">
    <property type="entry name" value="Class_I_gatase-like"/>
</dbReference>
<dbReference type="InterPro" id="IPR002818">
    <property type="entry name" value="DJ-1/PfpI"/>
</dbReference>
<dbReference type="PANTHER" id="PTHR43130:SF3">
    <property type="entry name" value="HTH-TYPE TRANSCRIPTIONAL REGULATOR RV1931C"/>
    <property type="match status" value="1"/>
</dbReference>
<dbReference type="RefSeq" id="WP_107931678.1">
    <property type="nucleotide sequence ID" value="NZ_PYWJ01000001.1"/>
</dbReference>
<dbReference type="InterPro" id="IPR052158">
    <property type="entry name" value="INH-QAR"/>
</dbReference>
<evidence type="ECO:0000259" key="2">
    <source>
        <dbReference type="Pfam" id="PF01965"/>
    </source>
</evidence>
<dbReference type="EMBL" id="QJTJ01000002">
    <property type="protein sequence ID" value="PYF08475.1"/>
    <property type="molecule type" value="Genomic_DNA"/>
</dbReference>
<name>A0A318U263_9BACL</name>
<dbReference type="AlphaFoldDB" id="A0A318U263"/>
<dbReference type="Pfam" id="PF01965">
    <property type="entry name" value="DJ-1_PfpI"/>
    <property type="match status" value="1"/>
</dbReference>
<dbReference type="SUPFAM" id="SSF52317">
    <property type="entry name" value="Class I glutamine amidotransferase-like"/>
    <property type="match status" value="1"/>
</dbReference>
<accession>A0A318U263</accession>
<dbReference type="Gene3D" id="3.40.50.880">
    <property type="match status" value="1"/>
</dbReference>
<keyword evidence="4" id="KW-1185">Reference proteome</keyword>
<organism evidence="3 4">
    <name type="scientific">Ureibacillus chungkukjangi</name>
    <dbReference type="NCBI Taxonomy" id="1202712"/>
    <lineage>
        <taxon>Bacteria</taxon>
        <taxon>Bacillati</taxon>
        <taxon>Bacillota</taxon>
        <taxon>Bacilli</taxon>
        <taxon>Bacillales</taxon>
        <taxon>Caryophanaceae</taxon>
        <taxon>Ureibacillus</taxon>
    </lineage>
</organism>
<reference evidence="3 4" key="1">
    <citation type="submission" date="2018-06" db="EMBL/GenBank/DDBJ databases">
        <title>Genomic Encyclopedia of Archaeal and Bacterial Type Strains, Phase II (KMG-II): from individual species to whole genera.</title>
        <authorList>
            <person name="Goeker M."/>
        </authorList>
    </citation>
    <scope>NUCLEOTIDE SEQUENCE [LARGE SCALE GENOMIC DNA]</scope>
    <source>
        <strain evidence="3 4">KACC 16626</strain>
    </source>
</reference>
<evidence type="ECO:0000313" key="3">
    <source>
        <dbReference type="EMBL" id="PYF08475.1"/>
    </source>
</evidence>
<protein>
    <submittedName>
        <fullName evidence="3">Transcriptional regulator GlxA family with amidase domain</fullName>
    </submittedName>
</protein>
<feature type="domain" description="DJ-1/PfpI" evidence="2">
    <location>
        <begin position="2"/>
        <end position="181"/>
    </location>
</feature>
<evidence type="ECO:0000313" key="4">
    <source>
        <dbReference type="Proteomes" id="UP000247416"/>
    </source>
</evidence>
<dbReference type="Proteomes" id="UP000247416">
    <property type="component" value="Unassembled WGS sequence"/>
</dbReference>
<dbReference type="OrthoDB" id="9803764at2"/>
<feature type="region of interest" description="Disordered" evidence="1">
    <location>
        <begin position="209"/>
        <end position="228"/>
    </location>
</feature>